<dbReference type="InterPro" id="IPR002052">
    <property type="entry name" value="DNA_methylase_N6_adenine_CS"/>
</dbReference>
<dbReference type="PANTHER" id="PTHR42998:SF1">
    <property type="entry name" value="TYPE I RESTRICTION ENZYME HINDI METHYLASE SUBUNIT"/>
    <property type="match status" value="1"/>
</dbReference>
<evidence type="ECO:0000259" key="2">
    <source>
        <dbReference type="Pfam" id="PF02384"/>
    </source>
</evidence>
<keyword evidence="1" id="KW-0680">Restriction system</keyword>
<dbReference type="InterPro" id="IPR052916">
    <property type="entry name" value="Type-I_RE_MTase_Subunit"/>
</dbReference>
<dbReference type="GO" id="GO:0032259">
    <property type="term" value="P:methylation"/>
    <property type="evidence" value="ECO:0007669"/>
    <property type="project" value="UniProtKB-KW"/>
</dbReference>
<dbReference type="Pfam" id="PF02384">
    <property type="entry name" value="N6_Mtase"/>
    <property type="match status" value="1"/>
</dbReference>
<keyword evidence="4" id="KW-1185">Reference proteome</keyword>
<dbReference type="PRINTS" id="PR00507">
    <property type="entry name" value="N12N6MTFRASE"/>
</dbReference>
<dbReference type="PANTHER" id="PTHR42998">
    <property type="entry name" value="TYPE I RESTRICTION ENZYME HINDVIIP M PROTEIN-RELATED"/>
    <property type="match status" value="1"/>
</dbReference>
<name>A0A9E7IUD6_9FIRM</name>
<dbReference type="GO" id="GO:0009307">
    <property type="term" value="P:DNA restriction-modification system"/>
    <property type="evidence" value="ECO:0007669"/>
    <property type="project" value="UniProtKB-KW"/>
</dbReference>
<evidence type="ECO:0000256" key="1">
    <source>
        <dbReference type="ARBA" id="ARBA00022747"/>
    </source>
</evidence>
<organism evidence="3 4">
    <name type="scientific">Fenollaria massiliensis</name>
    <dbReference type="NCBI Taxonomy" id="938288"/>
    <lineage>
        <taxon>Bacteria</taxon>
        <taxon>Bacillati</taxon>
        <taxon>Bacillota</taxon>
        <taxon>Clostridia</taxon>
        <taxon>Eubacteriales</taxon>
        <taxon>Fenollaria</taxon>
    </lineage>
</organism>
<feature type="domain" description="DNA methylase adenine-specific" evidence="2">
    <location>
        <begin position="320"/>
        <end position="625"/>
    </location>
</feature>
<dbReference type="InterPro" id="IPR003356">
    <property type="entry name" value="DNA_methylase_A-5"/>
</dbReference>
<sequence>MSKSEQIIQNEIFSNNVSILDKYECLNLGATTIGSLMRSSIIKEYSVSKNVSSKKPDVLIIDSEKNVIIYVEQKTPINLKNDKDLEKAIEQELFVAKAINAKIYVVSDGTSFYWINPKTGNPIIDENGNYINLEIKPKENGKEVAKLINDILISINDTSDQILKKEFLDPTDLAIKINKKLVNLTFASAKMSLYTFVELFLFKYLSDIGVLSGDNSFSYIASMYEKEDKDKDKDKDKDSKNNDSKVLGKYLEGPRETMRTIFPEGQDGTSIINGQVFHIKKDEFNQYISPDNTDKIFKEVILEFENYEKENGKFIHISADFKSKLFETFMKHSNEKANMGQFFTPLKIVTEMIQMVDIYEGMSICDPACGVGKFILEAIEDKIPEYYNYKKKKLEKRIKIIGFDKMMSERDDLTIILAKANMLIYFSELFKKNNSLQDVKTISQSLLNESYYLYQTMLGTLGELEENKYDLILANPPYYQSKVMMEAAKDTEKYSLNGAGVESLFLEWILKSLKPGGTANVVLPDGIFSNYANSKLKEYILNNFFVESIISLPVGAFFNTPKKTYILTVRKASEREKEENKKQDYPVFAYIATSIGESLDVYRFDIEDNDLKEAVAKYNFYRKEDKNNLRDLIKNHIESDPKLKLLDIKEFDKDKSWIIENFWSEEEKIEIGLKKAKKVVTVDEFQMLLDDMISLMNEFKEELEWLK</sequence>
<dbReference type="EMBL" id="CP096649">
    <property type="protein sequence ID" value="UQK59018.1"/>
    <property type="molecule type" value="Genomic_DNA"/>
</dbReference>
<dbReference type="InterPro" id="IPR029063">
    <property type="entry name" value="SAM-dependent_MTases_sf"/>
</dbReference>
<keyword evidence="3" id="KW-0808">Transferase</keyword>
<accession>A0A9E7IUD6</accession>
<protein>
    <submittedName>
        <fullName evidence="3">SAM-dependent methyltransferase</fullName>
    </submittedName>
</protein>
<dbReference type="GO" id="GO:0008170">
    <property type="term" value="F:N-methyltransferase activity"/>
    <property type="evidence" value="ECO:0007669"/>
    <property type="project" value="InterPro"/>
</dbReference>
<evidence type="ECO:0000313" key="4">
    <source>
        <dbReference type="Proteomes" id="UP000831151"/>
    </source>
</evidence>
<dbReference type="Proteomes" id="UP000831151">
    <property type="component" value="Chromosome"/>
</dbReference>
<proteinExistence type="predicted"/>
<dbReference type="Gene3D" id="3.40.50.150">
    <property type="entry name" value="Vaccinia Virus protein VP39"/>
    <property type="match status" value="1"/>
</dbReference>
<dbReference type="REBASE" id="622389">
    <property type="entry name" value="M.Fma61C2ORF7185P"/>
</dbReference>
<dbReference type="SUPFAM" id="SSF53335">
    <property type="entry name" value="S-adenosyl-L-methionine-dependent methyltransferases"/>
    <property type="match status" value="1"/>
</dbReference>
<reference evidence="3" key="1">
    <citation type="submission" date="2022-04" db="EMBL/GenBank/DDBJ databases">
        <title>Complete genome sequences of Ezakiella coagulans and Fenollaria massiliensis.</title>
        <authorList>
            <person name="France M.T."/>
            <person name="Clifford J."/>
            <person name="Narina S."/>
            <person name="Rutt L."/>
            <person name="Ravel J."/>
        </authorList>
    </citation>
    <scope>NUCLEOTIDE SEQUENCE</scope>
    <source>
        <strain evidence="3">C0061C2</strain>
    </source>
</reference>
<dbReference type="PROSITE" id="PS00092">
    <property type="entry name" value="N6_MTASE"/>
    <property type="match status" value="1"/>
</dbReference>
<keyword evidence="3" id="KW-0489">Methyltransferase</keyword>
<gene>
    <name evidence="3" type="ORF">M1R53_07185</name>
</gene>
<dbReference type="AlphaFoldDB" id="A0A9E7IUD6"/>
<dbReference type="KEGG" id="fms:M1R53_07185"/>
<dbReference type="GO" id="GO:0003677">
    <property type="term" value="F:DNA binding"/>
    <property type="evidence" value="ECO:0007669"/>
    <property type="project" value="InterPro"/>
</dbReference>
<dbReference type="RefSeq" id="WP_249242540.1">
    <property type="nucleotide sequence ID" value="NZ_CP096649.1"/>
</dbReference>
<evidence type="ECO:0000313" key="3">
    <source>
        <dbReference type="EMBL" id="UQK59018.1"/>
    </source>
</evidence>